<dbReference type="PANTHER" id="PTHR10612:SF34">
    <property type="entry name" value="APOLIPOPROTEIN D"/>
    <property type="match status" value="1"/>
</dbReference>
<keyword evidence="2 4" id="KW-0449">Lipoprotein</keyword>
<protein>
    <recommendedName>
        <fullName evidence="2">Outer membrane lipoprotein Blc</fullName>
    </recommendedName>
</protein>
<reference evidence="5" key="2">
    <citation type="submission" date="2024-01" db="EMBL/GenBank/DDBJ databases">
        <title>Roseobacter fucihabitans sp. nov., isolated from the brown alga Fucus spiralis.</title>
        <authorList>
            <person name="Hahnke S."/>
            <person name="Berger M."/>
            <person name="Schlingloff A."/>
            <person name="Athale I."/>
            <person name="Neumann-Schaal M."/>
            <person name="Adenaya A."/>
            <person name="Poehlein A."/>
            <person name="Daniel R."/>
            <person name="Pertersen J."/>
            <person name="Brinkhoff T."/>
        </authorList>
    </citation>
    <scope>NUCLEOTIDE SEQUENCE [LARGE SCALE GENOMIC DNA]</scope>
    <source>
        <strain evidence="5">B14</strain>
    </source>
</reference>
<keyword evidence="2" id="KW-0998">Cell outer membrane</keyword>
<dbReference type="InterPro" id="IPR047202">
    <property type="entry name" value="Lipocalin_Blc-like_dom"/>
</dbReference>
<evidence type="ECO:0000256" key="1">
    <source>
        <dbReference type="ARBA" id="ARBA00006889"/>
    </source>
</evidence>
<comment type="function">
    <text evidence="2">Involved in the storage or transport of lipids necessary for membrane maintenance under stressful conditions. Displays a binding preference for lysophospholipids.</text>
</comment>
<keyword evidence="2" id="KW-0446">Lipid-binding</keyword>
<dbReference type="EMBL" id="CP143423">
    <property type="protein sequence ID" value="WVX50364.1"/>
    <property type="molecule type" value="Genomic_DNA"/>
</dbReference>
<comment type="similarity">
    <text evidence="1 2">Belongs to the calycin superfamily. Lipocalin family.</text>
</comment>
<feature type="domain" description="Lipocalin/cytosolic fatty-acid binding" evidence="3">
    <location>
        <begin position="35"/>
        <end position="172"/>
    </location>
</feature>
<evidence type="ECO:0000313" key="4">
    <source>
        <dbReference type="EMBL" id="WVX50364.1"/>
    </source>
</evidence>
<keyword evidence="2" id="KW-0732">Signal</keyword>
<proteinExistence type="inferred from homology"/>
<organism evidence="4 5">
    <name type="scientific">Roseobacter fucihabitans</name>
    <dbReference type="NCBI Taxonomy" id="1537242"/>
    <lineage>
        <taxon>Bacteria</taxon>
        <taxon>Pseudomonadati</taxon>
        <taxon>Pseudomonadota</taxon>
        <taxon>Alphaproteobacteria</taxon>
        <taxon>Rhodobacterales</taxon>
        <taxon>Roseobacteraceae</taxon>
        <taxon>Roseobacter</taxon>
    </lineage>
</organism>
<feature type="chain" id="PRO_5045016263" description="Outer membrane lipoprotein Blc" evidence="2">
    <location>
        <begin position="17"/>
        <end position="175"/>
    </location>
</feature>
<keyword evidence="2" id="KW-0472">Membrane</keyword>
<sequence length="175" mass="19338">MRLKILLSLVVLTACAAPYRDTRVAITSQKGFVAERYLGRWYEIARFPVSFQKGCTATTADYGRIDADTISVKNTCRQGSPDGEMRSISGTADIIGPGRLKVRFNNVPFIAAPYWVLWVDEGYETAVVGVPNGRAGWILARAPIIDADRRVKAEQILRANGYDVTALIDVQQTIE</sequence>
<comment type="subcellular location">
    <subcellularLocation>
        <location evidence="2">Cell outer membrane</location>
    </subcellularLocation>
</comment>
<comment type="subunit">
    <text evidence="2">Homodimer.</text>
</comment>
<feature type="signal peptide" evidence="2">
    <location>
        <begin position="1"/>
        <end position="16"/>
    </location>
</feature>
<dbReference type="InterPro" id="IPR000566">
    <property type="entry name" value="Lipocln_cytosolic_FA-bd_dom"/>
</dbReference>
<evidence type="ECO:0000313" key="5">
    <source>
        <dbReference type="Proteomes" id="UP001318682"/>
    </source>
</evidence>
<reference evidence="4 5" key="1">
    <citation type="submission" date="2015-07" db="EMBL/GenBank/DDBJ databases">
        <authorList>
            <person name="Voget S."/>
            <person name="Dogs M."/>
            <person name="Brinkhoff T.H."/>
            <person name="Daniel R."/>
        </authorList>
    </citation>
    <scope>NUCLEOTIDE SEQUENCE [LARGE SCALE GENOMIC DNA]</scope>
    <source>
        <strain evidence="4 5">B14</strain>
    </source>
</reference>
<dbReference type="Gene3D" id="2.40.128.20">
    <property type="match status" value="1"/>
</dbReference>
<dbReference type="InterPro" id="IPR022271">
    <property type="entry name" value="Lipocalin_ApoD"/>
</dbReference>
<dbReference type="Proteomes" id="UP001318682">
    <property type="component" value="Chromosome"/>
</dbReference>
<accession>A0ABZ2C0E1</accession>
<dbReference type="PRINTS" id="PR01171">
    <property type="entry name" value="BCTLIPOCALIN"/>
</dbReference>
<dbReference type="PIRSF" id="PIRSF036893">
    <property type="entry name" value="Lipocalin_ApoD"/>
    <property type="match status" value="1"/>
</dbReference>
<evidence type="ECO:0000256" key="2">
    <source>
        <dbReference type="PIRNR" id="PIRNR036893"/>
    </source>
</evidence>
<dbReference type="PANTHER" id="PTHR10612">
    <property type="entry name" value="APOLIPOPROTEIN D"/>
    <property type="match status" value="1"/>
</dbReference>
<gene>
    <name evidence="4" type="primary">blc</name>
    <name evidence="4" type="ORF">ROLI_034610</name>
</gene>
<keyword evidence="5" id="KW-1185">Reference proteome</keyword>
<dbReference type="SUPFAM" id="SSF50814">
    <property type="entry name" value="Lipocalins"/>
    <property type="match status" value="1"/>
</dbReference>
<dbReference type="Pfam" id="PF08212">
    <property type="entry name" value="Lipocalin_2"/>
    <property type="match status" value="1"/>
</dbReference>
<dbReference type="InterPro" id="IPR012674">
    <property type="entry name" value="Calycin"/>
</dbReference>
<dbReference type="InterPro" id="IPR002446">
    <property type="entry name" value="Lipocalin_bac"/>
</dbReference>
<dbReference type="RefSeq" id="WP_187431038.1">
    <property type="nucleotide sequence ID" value="NZ_CP143423.1"/>
</dbReference>
<evidence type="ECO:0000259" key="3">
    <source>
        <dbReference type="Pfam" id="PF08212"/>
    </source>
</evidence>
<name>A0ABZ2C0E1_9RHOB</name>
<dbReference type="CDD" id="cd19438">
    <property type="entry name" value="lipocalin_Blc-like"/>
    <property type="match status" value="1"/>
</dbReference>
<dbReference type="PROSITE" id="PS51257">
    <property type="entry name" value="PROKAR_LIPOPROTEIN"/>
    <property type="match status" value="1"/>
</dbReference>